<dbReference type="EMBL" id="JAMTCO010000006">
    <property type="protein sequence ID" value="MCP2270015.1"/>
    <property type="molecule type" value="Genomic_DNA"/>
</dbReference>
<evidence type="ECO:0000313" key="2">
    <source>
        <dbReference type="Proteomes" id="UP001205185"/>
    </source>
</evidence>
<gene>
    <name evidence="1" type="ORF">LV75_002516</name>
</gene>
<organism evidence="1 2">
    <name type="scientific">Actinokineospora diospyrosa</name>
    <dbReference type="NCBI Taxonomy" id="103728"/>
    <lineage>
        <taxon>Bacteria</taxon>
        <taxon>Bacillati</taxon>
        <taxon>Actinomycetota</taxon>
        <taxon>Actinomycetes</taxon>
        <taxon>Pseudonocardiales</taxon>
        <taxon>Pseudonocardiaceae</taxon>
        <taxon>Actinokineospora</taxon>
    </lineage>
</organism>
<name>A0ABT1IBK9_9PSEU</name>
<keyword evidence="2" id="KW-1185">Reference proteome</keyword>
<reference evidence="1 2" key="1">
    <citation type="submission" date="2022-06" db="EMBL/GenBank/DDBJ databases">
        <title>Genomic Encyclopedia of Archaeal and Bacterial Type Strains, Phase II (KMG-II): from individual species to whole genera.</title>
        <authorList>
            <person name="Goeker M."/>
        </authorList>
    </citation>
    <scope>NUCLEOTIDE SEQUENCE [LARGE SCALE GENOMIC DNA]</scope>
    <source>
        <strain evidence="1 2">DSM 44255</strain>
    </source>
</reference>
<dbReference type="RefSeq" id="WP_253887002.1">
    <property type="nucleotide sequence ID" value="NZ_BAAAVB010000013.1"/>
</dbReference>
<sequence length="292" mass="32104">MTSDGDFHRVLRAAIERSGLGLERIRYHLSQRGCRVSVATLSHWQSGRRRPERQESLHAVAVLEEVLAVPAGALAAVLGPPRSRGPRQQRRVAADVVWPGEPQVPPLLGEVDGEDEFLVRLSHQDVVRMGADGAEVSMLVRLVLRAARSGVSRLPVVSVLDGPHPTGQWVRPVRHCAVGETRYLPEFGSLVASLVFDRELDRGEVIMVEYEVVNPVGAPPSVRAERKLRFPVREYFVEVGFAAELVPARCRWRIVDGSGVARGGGLRLDKANTAQFAVSGAEPGTYAVHWDW</sequence>
<proteinExistence type="predicted"/>
<comment type="caution">
    <text evidence="1">The sequence shown here is derived from an EMBL/GenBank/DDBJ whole genome shotgun (WGS) entry which is preliminary data.</text>
</comment>
<accession>A0ABT1IBK9</accession>
<protein>
    <recommendedName>
        <fullName evidence="3">XRE family transcriptional regulator</fullName>
    </recommendedName>
</protein>
<evidence type="ECO:0000313" key="1">
    <source>
        <dbReference type="EMBL" id="MCP2270015.1"/>
    </source>
</evidence>
<evidence type="ECO:0008006" key="3">
    <source>
        <dbReference type="Google" id="ProtNLM"/>
    </source>
</evidence>
<dbReference type="Proteomes" id="UP001205185">
    <property type="component" value="Unassembled WGS sequence"/>
</dbReference>